<feature type="domain" description="Radical SAM core" evidence="8">
    <location>
        <begin position="1"/>
        <end position="201"/>
    </location>
</feature>
<evidence type="ECO:0000256" key="3">
    <source>
        <dbReference type="ARBA" id="ARBA00022691"/>
    </source>
</evidence>
<keyword evidence="4" id="KW-0479">Metal-binding</keyword>
<dbReference type="Gene3D" id="3.20.20.70">
    <property type="entry name" value="Aldolase class I"/>
    <property type="match status" value="1"/>
</dbReference>
<dbReference type="CDD" id="cd21122">
    <property type="entry name" value="SPASM_rSAM"/>
    <property type="match status" value="1"/>
</dbReference>
<dbReference type="GO" id="GO:0051539">
    <property type="term" value="F:4 iron, 4 sulfur cluster binding"/>
    <property type="evidence" value="ECO:0007669"/>
    <property type="project" value="UniProtKB-KW"/>
</dbReference>
<accession>A0A1T4PEM5</accession>
<keyword evidence="3" id="KW-0949">S-adenosyl-L-methionine</keyword>
<organism evidence="9 10">
    <name type="scientific">Anaerorhabdus furcosa</name>
    <dbReference type="NCBI Taxonomy" id="118967"/>
    <lineage>
        <taxon>Bacteria</taxon>
        <taxon>Bacillati</taxon>
        <taxon>Bacillota</taxon>
        <taxon>Erysipelotrichia</taxon>
        <taxon>Erysipelotrichales</taxon>
        <taxon>Erysipelotrichaceae</taxon>
        <taxon>Anaerorhabdus</taxon>
    </lineage>
</organism>
<sequence length="277" mass="32280">MNKIKRVYIEITNKCNLRCAFCAFHHRPLKEMSLDDFEYCVKEIKQVTPYLYLHVQGEPLLHSKFNELLTICDTYQMNVQLVTNGTYIANYPNLEQHPSLRKISFSLHSLDYQQIDTKTYITQLLSFIDNYSKKNDGYIELRFWVSDQLNQKAKEALAIIKSRYELLPTSKPNSYKLDEHIFIHFEKEFKWPSVSNNSNPNHGTCRGGKDMIAILVDGTVVPCCLDAEGEINLGNLFNASLQQILNSPRYLNIIKGFNENKLTEPLCQTCEYRKRFD</sequence>
<keyword evidence="10" id="KW-1185">Reference proteome</keyword>
<dbReference type="Proteomes" id="UP000243297">
    <property type="component" value="Unassembled WGS sequence"/>
</dbReference>
<dbReference type="SFLD" id="SFLDS00029">
    <property type="entry name" value="Radical_SAM"/>
    <property type="match status" value="1"/>
</dbReference>
<evidence type="ECO:0000256" key="6">
    <source>
        <dbReference type="ARBA" id="ARBA00023004"/>
    </source>
</evidence>
<dbReference type="SUPFAM" id="SSF102114">
    <property type="entry name" value="Radical SAM enzymes"/>
    <property type="match status" value="1"/>
</dbReference>
<dbReference type="InterPro" id="IPR013785">
    <property type="entry name" value="Aldolase_TIM"/>
</dbReference>
<evidence type="ECO:0000256" key="1">
    <source>
        <dbReference type="ARBA" id="ARBA00001966"/>
    </source>
</evidence>
<dbReference type="RefSeq" id="WP_078712351.1">
    <property type="nucleotide sequence ID" value="NZ_FUWY01000006.1"/>
</dbReference>
<dbReference type="Pfam" id="PF13186">
    <property type="entry name" value="SPASM"/>
    <property type="match status" value="1"/>
</dbReference>
<dbReference type="InterPro" id="IPR023885">
    <property type="entry name" value="4Fe4S-binding_SPASM_dom"/>
</dbReference>
<dbReference type="SFLD" id="SFLDG01067">
    <property type="entry name" value="SPASM/twitch_domain_containing"/>
    <property type="match status" value="1"/>
</dbReference>
<dbReference type="STRING" id="118967.SAMN02745191_1947"/>
<gene>
    <name evidence="9" type="ORF">SAMN02745191_1947</name>
</gene>
<keyword evidence="6" id="KW-0408">Iron</keyword>
<proteinExistence type="predicted"/>
<evidence type="ECO:0000256" key="7">
    <source>
        <dbReference type="ARBA" id="ARBA00023014"/>
    </source>
</evidence>
<dbReference type="InterPro" id="IPR050377">
    <property type="entry name" value="Radical_SAM_PqqE_MftC-like"/>
</dbReference>
<dbReference type="AlphaFoldDB" id="A0A1T4PEM5"/>
<protein>
    <submittedName>
        <fullName evidence="9">Radical SAM additional 4Fe4S-binding SPASM domain-containing protein</fullName>
    </submittedName>
</protein>
<evidence type="ECO:0000313" key="9">
    <source>
        <dbReference type="EMBL" id="SJZ89268.1"/>
    </source>
</evidence>
<dbReference type="OrthoDB" id="9805809at2"/>
<dbReference type="InterPro" id="IPR058240">
    <property type="entry name" value="rSAM_sf"/>
</dbReference>
<dbReference type="Pfam" id="PF04055">
    <property type="entry name" value="Radical_SAM"/>
    <property type="match status" value="1"/>
</dbReference>
<dbReference type="InterPro" id="IPR007197">
    <property type="entry name" value="rSAM"/>
</dbReference>
<dbReference type="EMBL" id="FUWY01000006">
    <property type="protein sequence ID" value="SJZ89268.1"/>
    <property type="molecule type" value="Genomic_DNA"/>
</dbReference>
<name>A0A1T4PEM5_9FIRM</name>
<keyword evidence="5" id="KW-0560">Oxidoreductase</keyword>
<evidence type="ECO:0000313" key="10">
    <source>
        <dbReference type="Proteomes" id="UP000243297"/>
    </source>
</evidence>
<comment type="cofactor">
    <cofactor evidence="1">
        <name>[4Fe-4S] cluster</name>
        <dbReference type="ChEBI" id="CHEBI:49883"/>
    </cofactor>
</comment>
<dbReference type="GO" id="GO:0046872">
    <property type="term" value="F:metal ion binding"/>
    <property type="evidence" value="ECO:0007669"/>
    <property type="project" value="UniProtKB-KW"/>
</dbReference>
<reference evidence="10" key="1">
    <citation type="submission" date="2017-02" db="EMBL/GenBank/DDBJ databases">
        <authorList>
            <person name="Varghese N."/>
            <person name="Submissions S."/>
        </authorList>
    </citation>
    <scope>NUCLEOTIDE SEQUENCE [LARGE SCALE GENOMIC DNA]</scope>
    <source>
        <strain evidence="10">ATCC 25662</strain>
    </source>
</reference>
<evidence type="ECO:0000256" key="4">
    <source>
        <dbReference type="ARBA" id="ARBA00022723"/>
    </source>
</evidence>
<dbReference type="PANTHER" id="PTHR11228:SF7">
    <property type="entry name" value="PQQA PEPTIDE CYCLASE"/>
    <property type="match status" value="1"/>
</dbReference>
<keyword evidence="7" id="KW-0411">Iron-sulfur</keyword>
<dbReference type="InterPro" id="IPR000385">
    <property type="entry name" value="MoaA_NifB_PqqE_Fe-S-bd_CS"/>
</dbReference>
<dbReference type="PROSITE" id="PS01305">
    <property type="entry name" value="MOAA_NIFB_PQQE"/>
    <property type="match status" value="1"/>
</dbReference>
<evidence type="ECO:0000259" key="8">
    <source>
        <dbReference type="PROSITE" id="PS51918"/>
    </source>
</evidence>
<evidence type="ECO:0000256" key="2">
    <source>
        <dbReference type="ARBA" id="ARBA00022485"/>
    </source>
</evidence>
<dbReference type="PANTHER" id="PTHR11228">
    <property type="entry name" value="RADICAL SAM DOMAIN PROTEIN"/>
    <property type="match status" value="1"/>
</dbReference>
<keyword evidence="2" id="KW-0004">4Fe-4S</keyword>
<dbReference type="PROSITE" id="PS51918">
    <property type="entry name" value="RADICAL_SAM"/>
    <property type="match status" value="1"/>
</dbReference>
<evidence type="ECO:0000256" key="5">
    <source>
        <dbReference type="ARBA" id="ARBA00023002"/>
    </source>
</evidence>
<dbReference type="GO" id="GO:0016491">
    <property type="term" value="F:oxidoreductase activity"/>
    <property type="evidence" value="ECO:0007669"/>
    <property type="project" value="UniProtKB-KW"/>
</dbReference>